<dbReference type="PANTHER" id="PTHR31664:SF4">
    <property type="entry name" value="DUF4440 DOMAIN-CONTAINING PROTEIN"/>
    <property type="match status" value="1"/>
</dbReference>
<name>A0A016STG0_9BILA</name>
<gene>
    <name evidence="2" type="primary">Acey_s0180.g808</name>
    <name evidence="2" type="ORF">Y032_0180g808</name>
</gene>
<dbReference type="EMBL" id="JARK01001516">
    <property type="protein sequence ID" value="EYB93652.1"/>
    <property type="molecule type" value="Genomic_DNA"/>
</dbReference>
<dbReference type="Proteomes" id="UP000024635">
    <property type="component" value="Unassembled WGS sequence"/>
</dbReference>
<feature type="domain" description="DUF4440" evidence="1">
    <location>
        <begin position="32"/>
        <end position="136"/>
    </location>
</feature>
<dbReference type="Gene3D" id="3.10.450.50">
    <property type="match status" value="1"/>
</dbReference>
<protein>
    <recommendedName>
        <fullName evidence="1">DUF4440 domain-containing protein</fullName>
    </recommendedName>
</protein>
<dbReference type="InterPro" id="IPR032710">
    <property type="entry name" value="NTF2-like_dom_sf"/>
</dbReference>
<dbReference type="InterPro" id="IPR027843">
    <property type="entry name" value="DUF4440"/>
</dbReference>
<organism evidence="2 3">
    <name type="scientific">Ancylostoma ceylanicum</name>
    <dbReference type="NCBI Taxonomy" id="53326"/>
    <lineage>
        <taxon>Eukaryota</taxon>
        <taxon>Metazoa</taxon>
        <taxon>Ecdysozoa</taxon>
        <taxon>Nematoda</taxon>
        <taxon>Chromadorea</taxon>
        <taxon>Rhabditida</taxon>
        <taxon>Rhabditina</taxon>
        <taxon>Rhabditomorpha</taxon>
        <taxon>Strongyloidea</taxon>
        <taxon>Ancylostomatidae</taxon>
        <taxon>Ancylostomatinae</taxon>
        <taxon>Ancylostoma</taxon>
    </lineage>
</organism>
<evidence type="ECO:0000313" key="3">
    <source>
        <dbReference type="Proteomes" id="UP000024635"/>
    </source>
</evidence>
<dbReference type="SUPFAM" id="SSF54427">
    <property type="entry name" value="NTF2-like"/>
    <property type="match status" value="1"/>
</dbReference>
<dbReference type="AlphaFoldDB" id="A0A016STG0"/>
<evidence type="ECO:0000313" key="2">
    <source>
        <dbReference type="EMBL" id="EYB93652.1"/>
    </source>
</evidence>
<sequence length="145" mass="16899">MLTDNVWMFNSRTTPTVTTEMRSEEVKDVLTPLYDALEKHCHTGDMDKAAEFYHIDGVMVEKGKTVAYGKAQIRDALVKLWEQTGPQKFIKFNEKYEGCDDYLILSCDSTMDSAKRGKETARLVQIWKKDYGKWTIFHEEFEVKK</sequence>
<proteinExistence type="predicted"/>
<evidence type="ECO:0000259" key="1">
    <source>
        <dbReference type="Pfam" id="PF14534"/>
    </source>
</evidence>
<keyword evidence="3" id="KW-1185">Reference proteome</keyword>
<comment type="caution">
    <text evidence="2">The sequence shown here is derived from an EMBL/GenBank/DDBJ whole genome shotgun (WGS) entry which is preliminary data.</text>
</comment>
<reference evidence="3" key="1">
    <citation type="journal article" date="2015" name="Nat. Genet.">
        <title>The genome and transcriptome of the zoonotic hookworm Ancylostoma ceylanicum identify infection-specific gene families.</title>
        <authorList>
            <person name="Schwarz E.M."/>
            <person name="Hu Y."/>
            <person name="Antoshechkin I."/>
            <person name="Miller M.M."/>
            <person name="Sternberg P.W."/>
            <person name="Aroian R.V."/>
        </authorList>
    </citation>
    <scope>NUCLEOTIDE SEQUENCE</scope>
    <source>
        <strain evidence="3">HY135</strain>
    </source>
</reference>
<dbReference type="Pfam" id="PF14534">
    <property type="entry name" value="DUF4440"/>
    <property type="match status" value="1"/>
</dbReference>
<accession>A0A016STG0</accession>
<dbReference type="OrthoDB" id="5781618at2759"/>
<dbReference type="PANTHER" id="PTHR31664">
    <property type="entry name" value="PROTEIN CBG16427"/>
    <property type="match status" value="1"/>
</dbReference>